<reference evidence="13" key="2">
    <citation type="submission" date="2025-08" db="UniProtKB">
        <authorList>
            <consortium name="Ensembl"/>
        </authorList>
    </citation>
    <scope>IDENTIFICATION</scope>
</reference>
<evidence type="ECO:0000256" key="11">
    <source>
        <dbReference type="SAM" id="SignalP"/>
    </source>
</evidence>
<evidence type="ECO:0000256" key="4">
    <source>
        <dbReference type="ARBA" id="ARBA00022692"/>
    </source>
</evidence>
<dbReference type="GO" id="GO:1990430">
    <property type="term" value="F:extracellular matrix protein binding"/>
    <property type="evidence" value="ECO:0000318"/>
    <property type="project" value="GO_Central"/>
</dbReference>
<keyword evidence="4 10" id="KW-0812">Transmembrane</keyword>
<dbReference type="SMART" id="SM00034">
    <property type="entry name" value="CLECT"/>
    <property type="match status" value="1"/>
</dbReference>
<comment type="subcellular location">
    <subcellularLocation>
        <location evidence="1">Membrane</location>
        <topology evidence="1">Single-pass type I membrane protein</topology>
    </subcellularLocation>
    <subcellularLocation>
        <location evidence="2">Secreted</location>
    </subcellularLocation>
</comment>
<feature type="domain" description="C-type lectin" evidence="12">
    <location>
        <begin position="34"/>
        <end position="176"/>
    </location>
</feature>
<keyword evidence="7 10" id="KW-1133">Transmembrane helix</keyword>
<dbReference type="GO" id="GO:0009897">
    <property type="term" value="C:external side of plasma membrane"/>
    <property type="evidence" value="ECO:0000318"/>
    <property type="project" value="GO_Central"/>
</dbReference>
<feature type="signal peptide" evidence="11">
    <location>
        <begin position="1"/>
        <end position="22"/>
    </location>
</feature>
<dbReference type="PROSITE" id="PS50041">
    <property type="entry name" value="C_TYPE_LECTIN_2"/>
    <property type="match status" value="1"/>
</dbReference>
<dbReference type="Proteomes" id="UP000001646">
    <property type="component" value="Chromosome 1"/>
</dbReference>
<dbReference type="AlphaFoldDB" id="G1KVH0"/>
<sequence>LRPFLLAFLVLGQFFYSPGGSGILPSAFTKCQAASRTCYSAQLARLAFQKAQEACTGQGGGLSTANSATEVSTILTLLGNLGNTSDTHFFWLGLVRKAQQCTREDLPLRGFSWALAGDSMEMVRNESGLGWLREPSKSCTVERCAGLQVMPGGPRLEPWGLRDHICTKASAGYVCKYIYDGGCSALKPSSSLGYLLPHSHLQSAAIEFSPPGTELTLRCPRGREARFTCRLSTDGYHWERETEEWLCSCPSGYWSPKEAACMELDTCQDPQGAFFCLCALGSRLGTNAKACLQAVQNGGAASTSQPGLLSAVPSNSSVEERFPTEVNGSMAEEAPRPLSDSSNYIFILITVAVVMLVILVMAALQVFQFCFRRCSPSSSASKEPAGKDGATVGAEKGDTEASATLVSNSVLLTFYLSQQR</sequence>
<organism evidence="13 14">
    <name type="scientific">Anolis carolinensis</name>
    <name type="common">Green anole</name>
    <name type="synonym">American chameleon</name>
    <dbReference type="NCBI Taxonomy" id="28377"/>
    <lineage>
        <taxon>Eukaryota</taxon>
        <taxon>Metazoa</taxon>
        <taxon>Chordata</taxon>
        <taxon>Craniata</taxon>
        <taxon>Vertebrata</taxon>
        <taxon>Euteleostomi</taxon>
        <taxon>Lepidosauria</taxon>
        <taxon>Squamata</taxon>
        <taxon>Bifurcata</taxon>
        <taxon>Unidentata</taxon>
        <taxon>Episquamata</taxon>
        <taxon>Toxicofera</taxon>
        <taxon>Iguania</taxon>
        <taxon>Dactyloidae</taxon>
        <taxon>Anolis</taxon>
    </lineage>
</organism>
<dbReference type="Bgee" id="ENSACAG00000023290">
    <property type="expression patterns" value="Expressed in kidney and 6 other cell types or tissues"/>
</dbReference>
<feature type="region of interest" description="Disordered" evidence="9">
    <location>
        <begin position="376"/>
        <end position="398"/>
    </location>
</feature>
<feature type="transmembrane region" description="Helical" evidence="10">
    <location>
        <begin position="344"/>
        <end position="367"/>
    </location>
</feature>
<evidence type="ECO:0000256" key="9">
    <source>
        <dbReference type="SAM" id="MobiDB-lite"/>
    </source>
</evidence>
<dbReference type="InterPro" id="IPR001304">
    <property type="entry name" value="C-type_lectin-like"/>
</dbReference>
<evidence type="ECO:0000256" key="2">
    <source>
        <dbReference type="ARBA" id="ARBA00004613"/>
    </source>
</evidence>
<dbReference type="GO" id="GO:0050840">
    <property type="term" value="F:extracellular matrix binding"/>
    <property type="evidence" value="ECO:0000318"/>
    <property type="project" value="GO_Central"/>
</dbReference>
<reference evidence="13" key="3">
    <citation type="submission" date="2025-09" db="UniProtKB">
        <authorList>
            <consortium name="Ensembl"/>
        </authorList>
    </citation>
    <scope>IDENTIFICATION</scope>
</reference>
<dbReference type="GO" id="GO:0016477">
    <property type="term" value="P:cell migration"/>
    <property type="evidence" value="ECO:0000318"/>
    <property type="project" value="GO_Central"/>
</dbReference>
<keyword evidence="5 11" id="KW-0732">Signal</keyword>
<name>G1KVH0_ANOCA</name>
<dbReference type="PANTHER" id="PTHR14789">
    <property type="entry name" value="CHONDROLECTIN VARIANT CHODLFDELTAE"/>
    <property type="match status" value="1"/>
</dbReference>
<evidence type="ECO:0000313" key="13">
    <source>
        <dbReference type="Ensembl" id="ENSACAP00000018549.2"/>
    </source>
</evidence>
<dbReference type="Pfam" id="PF00059">
    <property type="entry name" value="Lectin_C"/>
    <property type="match status" value="1"/>
</dbReference>
<protein>
    <recommendedName>
        <fullName evidence="12">C-type lectin domain-containing protein</fullName>
    </recommendedName>
</protein>
<dbReference type="InterPro" id="IPR016187">
    <property type="entry name" value="CTDL_fold"/>
</dbReference>
<feature type="chain" id="PRO_5032761786" description="C-type lectin domain-containing protein" evidence="11">
    <location>
        <begin position="23"/>
        <end position="420"/>
    </location>
</feature>
<keyword evidence="8 10" id="KW-0472">Membrane</keyword>
<evidence type="ECO:0000313" key="14">
    <source>
        <dbReference type="Proteomes" id="UP000001646"/>
    </source>
</evidence>
<dbReference type="SUPFAM" id="SSF56436">
    <property type="entry name" value="C-type lectin-like"/>
    <property type="match status" value="1"/>
</dbReference>
<dbReference type="GO" id="GO:0005576">
    <property type="term" value="C:extracellular region"/>
    <property type="evidence" value="ECO:0007669"/>
    <property type="project" value="UniProtKB-SubCell"/>
</dbReference>
<keyword evidence="3" id="KW-0964">Secreted</keyword>
<dbReference type="Ensembl" id="ENSACAT00000027737.2">
    <property type="protein sequence ID" value="ENSACAP00000018549.2"/>
    <property type="gene ID" value="ENSACAG00000023290.2"/>
</dbReference>
<evidence type="ECO:0000256" key="1">
    <source>
        <dbReference type="ARBA" id="ARBA00004479"/>
    </source>
</evidence>
<dbReference type="InParanoid" id="G1KVH0"/>
<evidence type="ECO:0000256" key="10">
    <source>
        <dbReference type="SAM" id="Phobius"/>
    </source>
</evidence>
<keyword evidence="14" id="KW-1185">Reference proteome</keyword>
<dbReference type="GO" id="GO:0030246">
    <property type="term" value="F:carbohydrate binding"/>
    <property type="evidence" value="ECO:0007669"/>
    <property type="project" value="UniProtKB-KW"/>
</dbReference>
<dbReference type="eggNOG" id="ENOG502S0KN">
    <property type="taxonomic scope" value="Eukaryota"/>
</dbReference>
<reference evidence="13 14" key="1">
    <citation type="submission" date="2009-12" db="EMBL/GenBank/DDBJ databases">
        <title>The Genome Sequence of Anolis carolinensis (Green Anole Lizard).</title>
        <authorList>
            <consortium name="The Genome Sequencing Platform"/>
            <person name="Di Palma F."/>
            <person name="Alfoldi J."/>
            <person name="Heiman D."/>
            <person name="Young S."/>
            <person name="Grabherr M."/>
            <person name="Johnson J."/>
            <person name="Lander E.S."/>
            <person name="Lindblad-Toh K."/>
        </authorList>
    </citation>
    <scope>NUCLEOTIDE SEQUENCE [LARGE SCALE GENOMIC DNA]</scope>
    <source>
        <strain evidence="13 14">JBL SC #1</strain>
    </source>
</reference>
<dbReference type="Gene3D" id="3.10.100.10">
    <property type="entry name" value="Mannose-Binding Protein A, subunit A"/>
    <property type="match status" value="1"/>
</dbReference>
<dbReference type="PANTHER" id="PTHR14789:SF5">
    <property type="entry name" value="C-TYPE LECTIN DOMAIN FAMILY 14 MEMBER A"/>
    <property type="match status" value="1"/>
</dbReference>
<proteinExistence type="predicted"/>
<dbReference type="InterPro" id="IPR051505">
    <property type="entry name" value="C-type_lectin_domain"/>
</dbReference>
<evidence type="ECO:0000259" key="12">
    <source>
        <dbReference type="PROSITE" id="PS50041"/>
    </source>
</evidence>
<evidence type="ECO:0000256" key="3">
    <source>
        <dbReference type="ARBA" id="ARBA00022525"/>
    </source>
</evidence>
<evidence type="ECO:0000256" key="7">
    <source>
        <dbReference type="ARBA" id="ARBA00022989"/>
    </source>
</evidence>
<keyword evidence="6" id="KW-0430">Lectin</keyword>
<evidence type="ECO:0000256" key="5">
    <source>
        <dbReference type="ARBA" id="ARBA00022729"/>
    </source>
</evidence>
<dbReference type="GeneTree" id="ENSGT00940000166261"/>
<evidence type="ECO:0000256" key="6">
    <source>
        <dbReference type="ARBA" id="ARBA00022734"/>
    </source>
</evidence>
<dbReference type="InterPro" id="IPR016186">
    <property type="entry name" value="C-type_lectin-like/link_sf"/>
</dbReference>
<accession>G1KVH0</accession>
<evidence type="ECO:0000256" key="8">
    <source>
        <dbReference type="ARBA" id="ARBA00023136"/>
    </source>
</evidence>
<dbReference type="HOGENOM" id="CLU_954830_0_0_1"/>